<accession>A0A2S9JLP9</accession>
<organism evidence="1 2">
    <name type="scientific">Sphingobacterium gobiense</name>
    <dbReference type="NCBI Taxonomy" id="1382456"/>
    <lineage>
        <taxon>Bacteria</taxon>
        <taxon>Pseudomonadati</taxon>
        <taxon>Bacteroidota</taxon>
        <taxon>Sphingobacteriia</taxon>
        <taxon>Sphingobacteriales</taxon>
        <taxon>Sphingobacteriaceae</taxon>
        <taxon>Sphingobacterium</taxon>
    </lineage>
</organism>
<sequence length="78" mass="9339">MFTVSDKYRSSYDIHQRNTKSQTLYKRLTNSDLRKCDIYVNTTFFALEHLNTIIVSNKIRDKNLETIFHKTHVNKSKQ</sequence>
<name>A0A2S9JLP9_9SPHI</name>
<evidence type="ECO:0000313" key="2">
    <source>
        <dbReference type="Proteomes" id="UP000238642"/>
    </source>
</evidence>
<reference evidence="1 2" key="1">
    <citation type="submission" date="2018-02" db="EMBL/GenBank/DDBJ databases">
        <title>The draft genome of Sphingobacterium gobiense H7.</title>
        <authorList>
            <person name="Li L."/>
            <person name="Liu L."/>
            <person name="Zhang X."/>
            <person name="Wang T."/>
            <person name="Liang L."/>
        </authorList>
    </citation>
    <scope>NUCLEOTIDE SEQUENCE [LARGE SCALE GENOMIC DNA]</scope>
    <source>
        <strain evidence="1 2">ACCC 05757</strain>
    </source>
</reference>
<gene>
    <name evidence="1" type="ORF">C5749_11295</name>
</gene>
<dbReference type="Proteomes" id="UP000238642">
    <property type="component" value="Unassembled WGS sequence"/>
</dbReference>
<comment type="caution">
    <text evidence="1">The sequence shown here is derived from an EMBL/GenBank/DDBJ whole genome shotgun (WGS) entry which is preliminary data.</text>
</comment>
<dbReference type="AlphaFoldDB" id="A0A2S9JLP9"/>
<dbReference type="EMBL" id="PVBS01000002">
    <property type="protein sequence ID" value="PRD54072.1"/>
    <property type="molecule type" value="Genomic_DNA"/>
</dbReference>
<evidence type="ECO:0000313" key="1">
    <source>
        <dbReference type="EMBL" id="PRD54072.1"/>
    </source>
</evidence>
<proteinExistence type="predicted"/>
<keyword evidence="2" id="KW-1185">Reference proteome</keyword>
<protein>
    <submittedName>
        <fullName evidence="1">Uncharacterized protein</fullName>
    </submittedName>
</protein>